<dbReference type="InterPro" id="IPR000182">
    <property type="entry name" value="GNAT_dom"/>
</dbReference>
<evidence type="ECO:0000256" key="3">
    <source>
        <dbReference type="ARBA" id="ARBA00022741"/>
    </source>
</evidence>
<keyword evidence="3" id="KW-0547">Nucleotide-binding</keyword>
<evidence type="ECO:0000259" key="5">
    <source>
        <dbReference type="PROSITE" id="PS51186"/>
    </source>
</evidence>
<dbReference type="Proteomes" id="UP001429580">
    <property type="component" value="Unassembled WGS sequence"/>
</dbReference>
<reference evidence="6 7" key="1">
    <citation type="submission" date="2020-03" db="EMBL/GenBank/DDBJ databases">
        <title>Genomic Encyclopedia of Type Strains, Phase IV (KMG-IV): sequencing the most valuable type-strain genomes for metagenomic binning, comparative biology and taxonomic classification.</title>
        <authorList>
            <person name="Goeker M."/>
        </authorList>
    </citation>
    <scope>NUCLEOTIDE SEQUENCE [LARGE SCALE GENOMIC DNA]</scope>
    <source>
        <strain evidence="6 7">DSM 103870</strain>
    </source>
</reference>
<dbReference type="SUPFAM" id="SSF51735">
    <property type="entry name" value="NAD(P)-binding Rossmann-fold domains"/>
    <property type="match status" value="1"/>
</dbReference>
<evidence type="ECO:0000256" key="1">
    <source>
        <dbReference type="ARBA" id="ARBA00022532"/>
    </source>
</evidence>
<dbReference type="InterPro" id="IPR032875">
    <property type="entry name" value="Succ_CoA_lig_flav_dom"/>
</dbReference>
<keyword evidence="4" id="KW-0067">ATP-binding</keyword>
<keyword evidence="2" id="KW-0436">Ligase</keyword>
<dbReference type="EMBL" id="JAASQI010000001">
    <property type="protein sequence ID" value="NIJ56769.1"/>
    <property type="molecule type" value="Genomic_DNA"/>
</dbReference>
<dbReference type="InterPro" id="IPR003781">
    <property type="entry name" value="CoA-bd"/>
</dbReference>
<feature type="domain" description="N-acetyltransferase" evidence="5">
    <location>
        <begin position="746"/>
        <end position="900"/>
    </location>
</feature>
<evidence type="ECO:0000313" key="7">
    <source>
        <dbReference type="Proteomes" id="UP001429580"/>
    </source>
</evidence>
<comment type="caution">
    <text evidence="6">The sequence shown here is derived from an EMBL/GenBank/DDBJ whole genome shotgun (WGS) entry which is preliminary data.</text>
</comment>
<name>A0ABX0UY15_9HYPH</name>
<dbReference type="InterPro" id="IPR016181">
    <property type="entry name" value="Acyl_CoA_acyltransferase"/>
</dbReference>
<dbReference type="PANTHER" id="PTHR43334:SF1">
    <property type="entry name" value="3-HYDROXYPROPIONATE--COA LIGASE [ADP-FORMING]"/>
    <property type="match status" value="1"/>
</dbReference>
<organism evidence="6 7">
    <name type="scientific">Pseudochelatococcus lubricantis</name>
    <dbReference type="NCBI Taxonomy" id="1538102"/>
    <lineage>
        <taxon>Bacteria</taxon>
        <taxon>Pseudomonadati</taxon>
        <taxon>Pseudomonadota</taxon>
        <taxon>Alphaproteobacteria</taxon>
        <taxon>Hyphomicrobiales</taxon>
        <taxon>Chelatococcaceae</taxon>
        <taxon>Pseudochelatococcus</taxon>
    </lineage>
</organism>
<dbReference type="RefSeq" id="WP_166948508.1">
    <property type="nucleotide sequence ID" value="NZ_JAASQI010000001.1"/>
</dbReference>
<dbReference type="Gene3D" id="3.30.1490.20">
    <property type="entry name" value="ATP-grasp fold, A domain"/>
    <property type="match status" value="1"/>
</dbReference>
<protein>
    <submittedName>
        <fullName evidence="6">Acetyltransferase</fullName>
    </submittedName>
</protein>
<sequence length="900" mass="96824">MSTYRLDRLLAPQSIVIVADTEADAGLVCRIAGNLDASQFSGKRGFVGPHPPAAVDGFEKAETLDALSFVPDLAIVVSPRAAVLKRVQEAGARGVSGAVIVADRFEADTDGKTLFGEIEAAARRHSLRLIGPNSIGLLSPHAHLNASLAGSPAQPGDLALITQSGALAAGVIEWAHQHDVGFSGVVSIGDQIDVDFGDMLDYFALERHTRAILLYVESVQDARKFMSAARLAARAKPVVVIKSGRHRQHPHTAETHTAALAGPDAVYDAAFRRAGLLRVIDLDELFSAAETLGRVRPFPGKRLAIVTNGGGIASLTVDRLIDFGGAIASLSPATLEALDAALPEHWSRTNPIDLGGDADGPRYVTALDHVLADRANDGVLVLNVPLGPASSLDVARAVVDTAAAYRRQRHSAKPVLTVWYGDRAEVGKLFDAARIPNYSNEAEAVRGFTHLVRYREALGELMETPPSLPADFQPDTQAARAVVDEVLAAGRTWLDPLEVGRLFDAYQIPITPARLARDADDAVAAAGHFFAEGLPVAVKILSPDVVHKSDIGGVRLNLANEGAVREAANDILERAARLRPEARITGLTVHPMMIRPKTRELIAGIADDPVFGPVIVFGRGGTAVEVINDKALALPPLDLRLAEDLIARTRVSRRLKAYRDVPAADEQAVALTLVKLAQLAADLPEVREIDINPLLADHTGVIAVDGRVKVAATAHAKGPSGHPRFAIRPYPQEWERRTTLSDGTPILLRPVRPEDEEMFRTFLTRVTPDDLRLRFFTPIKDFSHAFIARLTQLDYGRAMAFVAIDEASGDMLGAVRLHADANYEAGEYGIMTRTDMRGKGLGWLLMTSIIEYAKAEGLKAIEGQVLRENTMMLAMCAQLGFTSRPDPDDAGVRLVKLEVT</sequence>
<accession>A0ABX0UY15</accession>
<keyword evidence="1" id="KW-0816">Tricarboxylic acid cycle</keyword>
<dbReference type="PANTHER" id="PTHR43334">
    <property type="entry name" value="ACETATE--COA LIGASE [ADP-FORMING]"/>
    <property type="match status" value="1"/>
</dbReference>
<dbReference type="Pfam" id="PF13549">
    <property type="entry name" value="ATP-grasp_5"/>
    <property type="match status" value="1"/>
</dbReference>
<keyword evidence="7" id="KW-1185">Reference proteome</keyword>
<evidence type="ECO:0000256" key="4">
    <source>
        <dbReference type="ARBA" id="ARBA00022840"/>
    </source>
</evidence>
<dbReference type="Gene3D" id="3.40.50.261">
    <property type="entry name" value="Succinyl-CoA synthetase domains"/>
    <property type="match status" value="2"/>
</dbReference>
<dbReference type="SUPFAM" id="SSF56059">
    <property type="entry name" value="Glutathione synthetase ATP-binding domain-like"/>
    <property type="match status" value="1"/>
</dbReference>
<dbReference type="Pfam" id="PF13380">
    <property type="entry name" value="CoA_binding_2"/>
    <property type="match status" value="1"/>
</dbReference>
<gene>
    <name evidence="6" type="ORF">FHS82_000582</name>
</gene>
<dbReference type="Pfam" id="PF13302">
    <property type="entry name" value="Acetyltransf_3"/>
    <property type="match status" value="1"/>
</dbReference>
<evidence type="ECO:0000313" key="6">
    <source>
        <dbReference type="EMBL" id="NIJ56769.1"/>
    </source>
</evidence>
<dbReference type="SUPFAM" id="SSF55729">
    <property type="entry name" value="Acyl-CoA N-acyltransferases (Nat)"/>
    <property type="match status" value="1"/>
</dbReference>
<dbReference type="InterPro" id="IPR013815">
    <property type="entry name" value="ATP_grasp_subdomain_1"/>
</dbReference>
<dbReference type="InterPro" id="IPR051538">
    <property type="entry name" value="Acyl-CoA_Synth/Transferase"/>
</dbReference>
<dbReference type="Gene3D" id="3.30.470.20">
    <property type="entry name" value="ATP-grasp fold, B domain"/>
    <property type="match status" value="1"/>
</dbReference>
<dbReference type="PROSITE" id="PS51186">
    <property type="entry name" value="GNAT"/>
    <property type="match status" value="1"/>
</dbReference>
<proteinExistence type="predicted"/>
<dbReference type="InterPro" id="IPR016102">
    <property type="entry name" value="Succinyl-CoA_synth-like"/>
</dbReference>
<dbReference type="Gene3D" id="3.40.630.30">
    <property type="match status" value="1"/>
</dbReference>
<dbReference type="SUPFAM" id="SSF52210">
    <property type="entry name" value="Succinyl-CoA synthetase domains"/>
    <property type="match status" value="2"/>
</dbReference>
<dbReference type="InterPro" id="IPR036291">
    <property type="entry name" value="NAD(P)-bd_dom_sf"/>
</dbReference>
<dbReference type="Pfam" id="PF13607">
    <property type="entry name" value="Succ_CoA_lig"/>
    <property type="match status" value="1"/>
</dbReference>
<dbReference type="Gene3D" id="3.40.50.720">
    <property type="entry name" value="NAD(P)-binding Rossmann-like Domain"/>
    <property type="match status" value="1"/>
</dbReference>
<evidence type="ECO:0000256" key="2">
    <source>
        <dbReference type="ARBA" id="ARBA00022598"/>
    </source>
</evidence>